<accession>A0ACC2VCJ7</accession>
<dbReference type="EMBL" id="JASBWT010000019">
    <property type="protein sequence ID" value="KAJ9096341.1"/>
    <property type="molecule type" value="Genomic_DNA"/>
</dbReference>
<name>A0ACC2VCJ7_9TREE</name>
<dbReference type="Proteomes" id="UP001227268">
    <property type="component" value="Unassembled WGS sequence"/>
</dbReference>
<comment type="caution">
    <text evidence="1">The sequence shown here is derived from an EMBL/GenBank/DDBJ whole genome shotgun (WGS) entry which is preliminary data.</text>
</comment>
<proteinExistence type="predicted"/>
<sequence length="622" mass="68709">MQMQPQPHLANHQQALTNGEGQRQRRPSHNVQQLQQTLQHVRTIKPPSWDQNAAPVPTLDRRIPNTDKPSSISGFQGARLQLSPQNYQLQAPAHTDSHTSSASYRSTNPEKNTRRRSDQTLNLQVQINEKDRPGHPAMNGQTGSAGFQQGTLRQFPSHDSGLNIPLPNSASETAASSTPHSSNFRTQHHSNQTEVTTNSMSDPVQLFELGNTVERLVKVQSDMFAFLQAEMSRRKTWEEQCMHEIRRRNSYPDSLPTQPILHNGSSIQNVNRHLATFNTQGPVHSDNNPVALSHHLPFNHVRDNNMAISMAGDVHQDFIQRTTNPGGQTGNTAYPRPIPNNIHPPPKIMGSISNFPISTTAQNQVNGATFSIPVNGGSSNGEVPVLSDEKVPGALALLPPPANDTSTLGISTEPIGNQQSALNASAVDDSDTPTKTEELPKQRKRPRTDSNIDFERAGKRFAVNERGIVYMAGGSTKSTQTPTKIQSIVRKTLYASMGVAQDLEGSAMPIYVQDMTPPDGSDDWKFGNLRFDWNSTMRRCAHNKKMRDIVLVHITGLRNEYSEIADSEFVQARLEQAFDQAFATWKGKYLGKRSGGIRRTVPGKQQTQTEAPTPTQPPDTSV</sequence>
<reference evidence="1" key="1">
    <citation type="submission" date="2023-04" db="EMBL/GenBank/DDBJ databases">
        <title>Draft Genome sequencing of Naganishia species isolated from polar environments using Oxford Nanopore Technology.</title>
        <authorList>
            <person name="Leo P."/>
            <person name="Venkateswaran K."/>
        </authorList>
    </citation>
    <scope>NUCLEOTIDE SEQUENCE</scope>
    <source>
        <strain evidence="1">MNA-CCFEE 5423</strain>
    </source>
</reference>
<gene>
    <name evidence="1" type="ORF">QFC21_005161</name>
</gene>
<evidence type="ECO:0000313" key="1">
    <source>
        <dbReference type="EMBL" id="KAJ9096341.1"/>
    </source>
</evidence>
<organism evidence="1 2">
    <name type="scientific">Naganishia friedmannii</name>
    <dbReference type="NCBI Taxonomy" id="89922"/>
    <lineage>
        <taxon>Eukaryota</taxon>
        <taxon>Fungi</taxon>
        <taxon>Dikarya</taxon>
        <taxon>Basidiomycota</taxon>
        <taxon>Agaricomycotina</taxon>
        <taxon>Tremellomycetes</taxon>
        <taxon>Filobasidiales</taxon>
        <taxon>Filobasidiaceae</taxon>
        <taxon>Naganishia</taxon>
    </lineage>
</organism>
<protein>
    <submittedName>
        <fullName evidence="1">Uncharacterized protein</fullName>
    </submittedName>
</protein>
<keyword evidence="2" id="KW-1185">Reference proteome</keyword>
<evidence type="ECO:0000313" key="2">
    <source>
        <dbReference type="Proteomes" id="UP001227268"/>
    </source>
</evidence>